<dbReference type="AlphaFoldDB" id="A0A2W7IKA2"/>
<dbReference type="OrthoDB" id="9813383at2"/>
<dbReference type="GO" id="GO:0033969">
    <property type="term" value="F:gamma-glutamyl-gamma-aminobutyrate hydrolase activity"/>
    <property type="evidence" value="ECO:0007669"/>
    <property type="project" value="TreeGrafter"/>
</dbReference>
<dbReference type="EMBL" id="QKYU01000007">
    <property type="protein sequence ID" value="PZW47132.1"/>
    <property type="molecule type" value="Genomic_DNA"/>
</dbReference>
<dbReference type="InterPro" id="IPR029062">
    <property type="entry name" value="Class_I_gatase-like"/>
</dbReference>
<reference evidence="1 2" key="1">
    <citation type="submission" date="2018-06" db="EMBL/GenBank/DDBJ databases">
        <title>Genomic Encyclopedia of Archaeal and Bacterial Type Strains, Phase II (KMG-II): from individual species to whole genera.</title>
        <authorList>
            <person name="Goeker M."/>
        </authorList>
    </citation>
    <scope>NUCLEOTIDE SEQUENCE [LARGE SCALE GENOMIC DNA]</scope>
    <source>
        <strain evidence="1 2">DSM 24525</strain>
    </source>
</reference>
<evidence type="ECO:0000313" key="2">
    <source>
        <dbReference type="Proteomes" id="UP000249688"/>
    </source>
</evidence>
<dbReference type="GO" id="GO:0005829">
    <property type="term" value="C:cytosol"/>
    <property type="evidence" value="ECO:0007669"/>
    <property type="project" value="TreeGrafter"/>
</dbReference>
<comment type="caution">
    <text evidence="1">The sequence shown here is derived from an EMBL/GenBank/DDBJ whole genome shotgun (WGS) entry which is preliminary data.</text>
</comment>
<dbReference type="RefSeq" id="WP_111397714.1">
    <property type="nucleotide sequence ID" value="NZ_QKYU01000007.1"/>
</dbReference>
<dbReference type="Proteomes" id="UP000249688">
    <property type="component" value="Unassembled WGS sequence"/>
</dbReference>
<accession>A0A2W7IKA2</accession>
<keyword evidence="1" id="KW-0315">Glutamine amidotransferase</keyword>
<dbReference type="GO" id="GO:0016740">
    <property type="term" value="F:transferase activity"/>
    <property type="evidence" value="ECO:0007669"/>
    <property type="project" value="UniProtKB-KW"/>
</dbReference>
<dbReference type="CDD" id="cd01745">
    <property type="entry name" value="GATase1_2"/>
    <property type="match status" value="1"/>
</dbReference>
<dbReference type="Pfam" id="PF07722">
    <property type="entry name" value="Peptidase_C26"/>
    <property type="match status" value="1"/>
</dbReference>
<dbReference type="SUPFAM" id="SSF52317">
    <property type="entry name" value="Class I glutamine amidotransferase-like"/>
    <property type="match status" value="1"/>
</dbReference>
<organism evidence="1 2">
    <name type="scientific">Humitalea rosea</name>
    <dbReference type="NCBI Taxonomy" id="990373"/>
    <lineage>
        <taxon>Bacteria</taxon>
        <taxon>Pseudomonadati</taxon>
        <taxon>Pseudomonadota</taxon>
        <taxon>Alphaproteobacteria</taxon>
        <taxon>Acetobacterales</taxon>
        <taxon>Roseomonadaceae</taxon>
        <taxon>Humitalea</taxon>
    </lineage>
</organism>
<protein>
    <submittedName>
        <fullName evidence="1">Putative glutamine amidotransferase</fullName>
    </submittedName>
</protein>
<sequence length="247" mass="25653">MSNIPLIGLTLDAEPAGGWSKLPWYALRQNYCDAVASAGGLPVALPHEAEQAEAYLDRLDGLVVTGGAFDVDPGLYGGGPMHETVVLKEGRTGFELAVLQGALKRDMPVLGICGGQQLLAVALGGTLHQHIPDAVPGALPHEQTNPRDQPGHTVEITPGTLLAKVVGVGRMAVNSSHHQAVATAGPRGVINAVASDGVIEGIEAPGQSFCLGVQWHPEYAVDPADPSIFLAFIDAARSFAAQRELVA</sequence>
<dbReference type="GO" id="GO:0006598">
    <property type="term" value="P:polyamine catabolic process"/>
    <property type="evidence" value="ECO:0007669"/>
    <property type="project" value="TreeGrafter"/>
</dbReference>
<name>A0A2W7IKA2_9PROT</name>
<dbReference type="PANTHER" id="PTHR43235">
    <property type="entry name" value="GLUTAMINE AMIDOTRANSFERASE PB2B2.05-RELATED"/>
    <property type="match status" value="1"/>
</dbReference>
<dbReference type="PANTHER" id="PTHR43235:SF1">
    <property type="entry name" value="GLUTAMINE AMIDOTRANSFERASE PB2B2.05-RELATED"/>
    <property type="match status" value="1"/>
</dbReference>
<dbReference type="InterPro" id="IPR044668">
    <property type="entry name" value="PuuD-like"/>
</dbReference>
<dbReference type="Gene3D" id="3.40.50.880">
    <property type="match status" value="1"/>
</dbReference>
<dbReference type="InterPro" id="IPR011697">
    <property type="entry name" value="Peptidase_C26"/>
</dbReference>
<keyword evidence="1" id="KW-0808">Transferase</keyword>
<dbReference type="PROSITE" id="PS51273">
    <property type="entry name" value="GATASE_TYPE_1"/>
    <property type="match status" value="1"/>
</dbReference>
<gene>
    <name evidence="1" type="ORF">C8P66_107170</name>
</gene>
<evidence type="ECO:0000313" key="1">
    <source>
        <dbReference type="EMBL" id="PZW47132.1"/>
    </source>
</evidence>
<keyword evidence="2" id="KW-1185">Reference proteome</keyword>
<proteinExistence type="predicted"/>